<evidence type="ECO:0000313" key="3">
    <source>
        <dbReference type="Proteomes" id="UP000250266"/>
    </source>
</evidence>
<accession>A0A8E2EBJ6</accession>
<keyword evidence="2" id="KW-0378">Hydrolase</keyword>
<gene>
    <name evidence="2" type="ORF">K432DRAFT_351933</name>
</gene>
<evidence type="ECO:0000259" key="1">
    <source>
        <dbReference type="Pfam" id="PF01738"/>
    </source>
</evidence>
<dbReference type="Pfam" id="PF01738">
    <property type="entry name" value="DLH"/>
    <property type="match status" value="1"/>
</dbReference>
<dbReference type="Gene3D" id="3.40.50.1820">
    <property type="entry name" value="alpha/beta hydrolase"/>
    <property type="match status" value="1"/>
</dbReference>
<reference evidence="2 3" key="1">
    <citation type="journal article" date="2016" name="Nat. Commun.">
        <title>Ectomycorrhizal ecology is imprinted in the genome of the dominant symbiotic fungus Cenococcum geophilum.</title>
        <authorList>
            <consortium name="DOE Joint Genome Institute"/>
            <person name="Peter M."/>
            <person name="Kohler A."/>
            <person name="Ohm R.A."/>
            <person name="Kuo A."/>
            <person name="Krutzmann J."/>
            <person name="Morin E."/>
            <person name="Arend M."/>
            <person name="Barry K.W."/>
            <person name="Binder M."/>
            <person name="Choi C."/>
            <person name="Clum A."/>
            <person name="Copeland A."/>
            <person name="Grisel N."/>
            <person name="Haridas S."/>
            <person name="Kipfer T."/>
            <person name="LaButti K."/>
            <person name="Lindquist E."/>
            <person name="Lipzen A."/>
            <person name="Maire R."/>
            <person name="Meier B."/>
            <person name="Mihaltcheva S."/>
            <person name="Molinier V."/>
            <person name="Murat C."/>
            <person name="Poggeler S."/>
            <person name="Quandt C.A."/>
            <person name="Sperisen C."/>
            <person name="Tritt A."/>
            <person name="Tisserant E."/>
            <person name="Crous P.W."/>
            <person name="Henrissat B."/>
            <person name="Nehls U."/>
            <person name="Egli S."/>
            <person name="Spatafora J.W."/>
            <person name="Grigoriev I.V."/>
            <person name="Martin F.M."/>
        </authorList>
    </citation>
    <scope>NUCLEOTIDE SEQUENCE [LARGE SCALE GENOMIC DNA]</scope>
    <source>
        <strain evidence="2 3">CBS 459.81</strain>
    </source>
</reference>
<evidence type="ECO:0000313" key="2">
    <source>
        <dbReference type="EMBL" id="OCK81001.1"/>
    </source>
</evidence>
<feature type="domain" description="Dienelactone hydrolase" evidence="1">
    <location>
        <begin position="34"/>
        <end position="251"/>
    </location>
</feature>
<proteinExistence type="predicted"/>
<dbReference type="GO" id="GO:0016787">
    <property type="term" value="F:hydrolase activity"/>
    <property type="evidence" value="ECO:0007669"/>
    <property type="project" value="UniProtKB-KW"/>
</dbReference>
<keyword evidence="3" id="KW-1185">Reference proteome</keyword>
<dbReference type="PANTHER" id="PTHR47668">
    <property type="entry name" value="DIENELACTONE HYDROLASE FAMILY PROTEIN (AFU_ORTHOLOGUE AFUA_6G01940)"/>
    <property type="match status" value="1"/>
</dbReference>
<dbReference type="PANTHER" id="PTHR47668:SF1">
    <property type="entry name" value="DIENELACTONE HYDROLASE DOMAIN-CONTAINING PROTEIN-RELATED"/>
    <property type="match status" value="1"/>
</dbReference>
<sequence>MADSTLNPACCARTAVVTGTYTPKGAYEEIAGLNTYTTGPTTSTHAIILIYDVFGLTSQTIQGADRLAAATSALVLVPDFFKGEPIDQDVFPMDTDEKKARATKFMTTKADFREAVSAVLAVRKEAEEKFSRVESWGAFGLCWGGKVTALISGEGTLFKAAGTAHPGRLATEEAERMMIPYCCLFSKEDGTPEQMDAYTKALKNNGQDNLVERYSNMHHGWMGARANLEDEDNVKEYEKGYDQVASFFKKHL</sequence>
<dbReference type="AlphaFoldDB" id="A0A8E2EBJ6"/>
<organism evidence="2 3">
    <name type="scientific">Lepidopterella palustris CBS 459.81</name>
    <dbReference type="NCBI Taxonomy" id="1314670"/>
    <lineage>
        <taxon>Eukaryota</taxon>
        <taxon>Fungi</taxon>
        <taxon>Dikarya</taxon>
        <taxon>Ascomycota</taxon>
        <taxon>Pezizomycotina</taxon>
        <taxon>Dothideomycetes</taxon>
        <taxon>Pleosporomycetidae</taxon>
        <taxon>Mytilinidiales</taxon>
        <taxon>Argynnaceae</taxon>
        <taxon>Lepidopterella</taxon>
    </lineage>
</organism>
<dbReference type="OrthoDB" id="2147163at2759"/>
<protein>
    <submittedName>
        <fullName evidence="2">Alpha/beta-hydrolase</fullName>
    </submittedName>
</protein>
<dbReference type="SUPFAM" id="SSF53474">
    <property type="entry name" value="alpha/beta-Hydrolases"/>
    <property type="match status" value="1"/>
</dbReference>
<dbReference type="InterPro" id="IPR002925">
    <property type="entry name" value="Dienelactn_hydro"/>
</dbReference>
<dbReference type="Proteomes" id="UP000250266">
    <property type="component" value="Unassembled WGS sequence"/>
</dbReference>
<dbReference type="InterPro" id="IPR029058">
    <property type="entry name" value="AB_hydrolase_fold"/>
</dbReference>
<name>A0A8E2EBJ6_9PEZI</name>
<dbReference type="EMBL" id="KV744937">
    <property type="protein sequence ID" value="OCK81001.1"/>
    <property type="molecule type" value="Genomic_DNA"/>
</dbReference>